<evidence type="ECO:0000313" key="1">
    <source>
        <dbReference type="EMBL" id="MDH4571426.1"/>
    </source>
</evidence>
<sequence length="97" mass="11143">MREQGISLGMETIDMLKDIVSDVSEVCSIVVALTFETIGPSFTGDLLVDSLGEQDEWAFHANGYIALIDSHFDYKHERQGRLEEIHQRRENRIKYQV</sequence>
<gene>
    <name evidence="1" type="ORF">CUR86_02405</name>
</gene>
<dbReference type="EMBL" id="PGFS01000001">
    <property type="protein sequence ID" value="MDH4571426.1"/>
    <property type="molecule type" value="Genomic_DNA"/>
</dbReference>
<comment type="caution">
    <text evidence="1">The sequence shown here is derived from an EMBL/GenBank/DDBJ whole genome shotgun (WGS) entry which is preliminary data.</text>
</comment>
<accession>A0ABT6I1B6</accession>
<protein>
    <submittedName>
        <fullName evidence="1">Uncharacterized protein</fullName>
    </submittedName>
</protein>
<keyword evidence="2" id="KW-1185">Reference proteome</keyword>
<proteinExistence type="predicted"/>
<evidence type="ECO:0000313" key="2">
    <source>
        <dbReference type="Proteomes" id="UP001162135"/>
    </source>
</evidence>
<reference evidence="1" key="1">
    <citation type="journal article" date="2015" name="Antonie Van Leeuwenhoek">
        <title>Comparative 16S rRNA signatures and multilocus sequence analysis for the genus Salinicola and description of Salinicola acroporae sp. nov., isolated from coral Acropora digitifera.</title>
        <authorList>
            <person name="Lepcha R.T."/>
            <person name="Poddar A."/>
            <person name="Schumann P."/>
            <person name="Das S.K."/>
        </authorList>
    </citation>
    <scope>NUCLEOTIDE SEQUENCE</scope>
    <source>
        <strain evidence="1">S4-41</strain>
    </source>
</reference>
<organism evidence="1 2">
    <name type="scientific">Salinicola acroporae</name>
    <dbReference type="NCBI Taxonomy" id="1541440"/>
    <lineage>
        <taxon>Bacteria</taxon>
        <taxon>Pseudomonadati</taxon>
        <taxon>Pseudomonadota</taxon>
        <taxon>Gammaproteobacteria</taxon>
        <taxon>Oceanospirillales</taxon>
        <taxon>Halomonadaceae</taxon>
        <taxon>Salinicola</taxon>
    </lineage>
</organism>
<dbReference type="Proteomes" id="UP001162135">
    <property type="component" value="Unassembled WGS sequence"/>
</dbReference>
<reference evidence="1" key="2">
    <citation type="submission" date="2017-11" db="EMBL/GenBank/DDBJ databases">
        <authorList>
            <person name="Das S.K."/>
        </authorList>
    </citation>
    <scope>NUCLEOTIDE SEQUENCE</scope>
    <source>
        <strain evidence="1">S4-41</strain>
    </source>
</reference>
<name>A0ABT6I1B6_9GAMM</name>